<accession>A0A328TW08</accession>
<dbReference type="Gene3D" id="3.30.457.10">
    <property type="entry name" value="Copper amine oxidase-like, N-terminal domain"/>
    <property type="match status" value="2"/>
</dbReference>
<organism evidence="5 6">
    <name type="scientific">Paenibacillus montanisoli</name>
    <dbReference type="NCBI Taxonomy" id="2081970"/>
    <lineage>
        <taxon>Bacteria</taxon>
        <taxon>Bacillati</taxon>
        <taxon>Bacillota</taxon>
        <taxon>Bacilli</taxon>
        <taxon>Bacillales</taxon>
        <taxon>Paenibacillaceae</taxon>
        <taxon>Paenibacillus</taxon>
    </lineage>
</organism>
<evidence type="ECO:0000313" key="5">
    <source>
        <dbReference type="EMBL" id="RAP74520.1"/>
    </source>
</evidence>
<dbReference type="InterPro" id="IPR052721">
    <property type="entry name" value="ET_Amicyanin"/>
</dbReference>
<evidence type="ECO:0000256" key="1">
    <source>
        <dbReference type="SAM" id="MobiDB-lite"/>
    </source>
</evidence>
<dbReference type="CDD" id="cd04202">
    <property type="entry name" value="CuRO_D2_2dMcoN_like"/>
    <property type="match status" value="1"/>
</dbReference>
<gene>
    <name evidence="5" type="ORF">DL346_20880</name>
</gene>
<dbReference type="SUPFAM" id="SSF55383">
    <property type="entry name" value="Copper amine oxidase, domain N"/>
    <property type="match status" value="2"/>
</dbReference>
<evidence type="ECO:0000259" key="3">
    <source>
        <dbReference type="Pfam" id="PF07833"/>
    </source>
</evidence>
<dbReference type="PANTHER" id="PTHR36507">
    <property type="entry name" value="BLL1555 PROTEIN"/>
    <property type="match status" value="1"/>
</dbReference>
<dbReference type="InterPro" id="IPR011706">
    <property type="entry name" value="Cu-oxidase_C"/>
</dbReference>
<feature type="domain" description="Plastocyanin-like" evidence="2">
    <location>
        <begin position="56"/>
        <end position="154"/>
    </location>
</feature>
<dbReference type="Proteomes" id="UP000249260">
    <property type="component" value="Unassembled WGS sequence"/>
</dbReference>
<dbReference type="SUPFAM" id="SSF49503">
    <property type="entry name" value="Cupredoxins"/>
    <property type="match status" value="2"/>
</dbReference>
<dbReference type="InterPro" id="IPR008972">
    <property type="entry name" value="Cupredoxin"/>
</dbReference>
<dbReference type="InterPro" id="IPR036582">
    <property type="entry name" value="Mao_N_sf"/>
</dbReference>
<feature type="region of interest" description="Disordered" evidence="1">
    <location>
        <begin position="315"/>
        <end position="399"/>
    </location>
</feature>
<name>A0A328TW08_9BACL</name>
<feature type="compositionally biased region" description="Gly residues" evidence="1">
    <location>
        <begin position="316"/>
        <end position="365"/>
    </location>
</feature>
<proteinExistence type="predicted"/>
<dbReference type="EMBL" id="QLUW01000004">
    <property type="protein sequence ID" value="RAP74520.1"/>
    <property type="molecule type" value="Genomic_DNA"/>
</dbReference>
<comment type="caution">
    <text evidence="5">The sequence shown here is derived from an EMBL/GenBank/DDBJ whole genome shotgun (WGS) entry which is preliminary data.</text>
</comment>
<dbReference type="PANTHER" id="PTHR36507:SF1">
    <property type="entry name" value="BLL1555 PROTEIN"/>
    <property type="match status" value="1"/>
</dbReference>
<dbReference type="Pfam" id="PF07833">
    <property type="entry name" value="Cu_amine_oxidN1"/>
    <property type="match status" value="1"/>
</dbReference>
<evidence type="ECO:0000259" key="4">
    <source>
        <dbReference type="Pfam" id="PF13473"/>
    </source>
</evidence>
<evidence type="ECO:0000259" key="2">
    <source>
        <dbReference type="Pfam" id="PF07731"/>
    </source>
</evidence>
<dbReference type="Pfam" id="PF07731">
    <property type="entry name" value="Cu-oxidase_2"/>
    <property type="match status" value="1"/>
</dbReference>
<keyword evidence="6" id="KW-1185">Reference proteome</keyword>
<reference evidence="5 6" key="1">
    <citation type="submission" date="2018-06" db="EMBL/GenBank/DDBJ databases">
        <title>Paenibacillus montanisoli sp. nov., isolated from mountain area soil.</title>
        <authorList>
            <person name="Wu M."/>
        </authorList>
    </citation>
    <scope>NUCLEOTIDE SEQUENCE [LARGE SCALE GENOMIC DNA]</scope>
    <source>
        <strain evidence="5 6">RA17</strain>
    </source>
</reference>
<dbReference type="GO" id="GO:0005507">
    <property type="term" value="F:copper ion binding"/>
    <property type="evidence" value="ECO:0007669"/>
    <property type="project" value="InterPro"/>
</dbReference>
<dbReference type="AlphaFoldDB" id="A0A328TW08"/>
<dbReference type="InterPro" id="IPR012854">
    <property type="entry name" value="Cu_amine_oxidase-like_N"/>
</dbReference>
<feature type="domain" description="Copper amine oxidase-like N-terminal" evidence="3">
    <location>
        <begin position="198"/>
        <end position="305"/>
    </location>
</feature>
<feature type="domain" description="EfeO-type cupredoxin-like" evidence="4">
    <location>
        <begin position="397"/>
        <end position="477"/>
    </location>
</feature>
<dbReference type="Pfam" id="PF13473">
    <property type="entry name" value="Cupredoxin_1"/>
    <property type="match status" value="1"/>
</dbReference>
<protein>
    <recommendedName>
        <fullName evidence="7">Copper oxidase</fullName>
    </recommendedName>
</protein>
<dbReference type="InterPro" id="IPR028096">
    <property type="entry name" value="EfeO_Cupredoxin"/>
</dbReference>
<feature type="compositionally biased region" description="Gly residues" evidence="1">
    <location>
        <begin position="372"/>
        <end position="393"/>
    </location>
</feature>
<evidence type="ECO:0000313" key="6">
    <source>
        <dbReference type="Proteomes" id="UP000249260"/>
    </source>
</evidence>
<evidence type="ECO:0008006" key="7">
    <source>
        <dbReference type="Google" id="ProtNLM"/>
    </source>
</evidence>
<sequence>MQMGMYGALIVKAKGGEKRAWTGGPAYDKDYVLMLNEIDPVWHKAVEEGKPYDRTDFHPTYWTMNGKAFPDTEKDPSTMIEGKVGESVLIRIINSGYQPHSFHMHGFHFQVIASDGRPLPQPLLKDTLLIGSAERYDILVKFDQSGMFPLHSHNIVDNTNNGVYPGGLHTMIHVKETDSGETGMSMNITMKAGQQAVTVNGEKLTMPKAPVKLEGMTYVPLRFIGEQLGAKVEWQPKEQAVIYTTQSGEKIQLWVNGKQALAGTKLLPLNAPPKNVNGAVMVPLRFVAEQLGASVDYNAATGVIVVKSMMSMPDGGDSGSGSGGHAGHGGSGASGGGAGDPGSGAGGGTSGGSGGTGGGAGGTGTGADPAGGSDGGSQGTGGTGTGSGSGGQPSSGDPLAVTITGAAFIPQKLTIKKGQTVTWTNTDTQIHTVYDLNDSFTSGNILSKAQYQFKFLESGTYTYYCSIHPSMQGEITVTE</sequence>
<dbReference type="Gene3D" id="2.60.40.420">
    <property type="entry name" value="Cupredoxins - blue copper proteins"/>
    <property type="match status" value="2"/>
</dbReference>
<dbReference type="GO" id="GO:0016491">
    <property type="term" value="F:oxidoreductase activity"/>
    <property type="evidence" value="ECO:0007669"/>
    <property type="project" value="InterPro"/>
</dbReference>